<evidence type="ECO:0000256" key="1">
    <source>
        <dbReference type="ARBA" id="ARBA00022576"/>
    </source>
</evidence>
<dbReference type="STRING" id="1232683.ADIMK_2723"/>
<dbReference type="GO" id="GO:0030170">
    <property type="term" value="F:pyridoxal phosphate binding"/>
    <property type="evidence" value="ECO:0007669"/>
    <property type="project" value="InterPro"/>
</dbReference>
<dbReference type="AlphaFoldDB" id="A0A081FXE4"/>
<dbReference type="PATRIC" id="fig|1232683.4.peg.2676"/>
<dbReference type="GO" id="GO:0005737">
    <property type="term" value="C:cytoplasm"/>
    <property type="evidence" value="ECO:0007669"/>
    <property type="project" value="UniProtKB-SubCell"/>
</dbReference>
<dbReference type="Proteomes" id="UP000028252">
    <property type="component" value="Unassembled WGS sequence"/>
</dbReference>
<comment type="catalytic activity">
    <reaction evidence="5">
        <text>N(2)-acetyl-L-ornithine + 2-oxoglutarate = N-acetyl-L-glutamate 5-semialdehyde + L-glutamate</text>
        <dbReference type="Rhea" id="RHEA:18049"/>
        <dbReference type="ChEBI" id="CHEBI:16810"/>
        <dbReference type="ChEBI" id="CHEBI:29123"/>
        <dbReference type="ChEBI" id="CHEBI:29985"/>
        <dbReference type="ChEBI" id="CHEBI:57805"/>
        <dbReference type="EC" id="2.6.1.11"/>
    </reaction>
</comment>
<feature type="modified residue" description="N6-(pyridoxal phosphate)lysine" evidence="5">
    <location>
        <position position="245"/>
    </location>
</feature>
<dbReference type="GO" id="GO:0003992">
    <property type="term" value="F:N2-acetyl-L-ornithine:2-oxoglutarate 5-aminotransferase activity"/>
    <property type="evidence" value="ECO:0007669"/>
    <property type="project" value="UniProtKB-UniRule"/>
</dbReference>
<dbReference type="InterPro" id="IPR015424">
    <property type="entry name" value="PyrdxlP-dep_Trfase"/>
</dbReference>
<evidence type="ECO:0000256" key="3">
    <source>
        <dbReference type="ARBA" id="ARBA00022679"/>
    </source>
</evidence>
<keyword evidence="2 5" id="KW-0028">Amino-acid biosynthesis</keyword>
<dbReference type="InterPro" id="IPR049704">
    <property type="entry name" value="Aminotrans_3_PPA_site"/>
</dbReference>
<dbReference type="Gene3D" id="3.90.1150.10">
    <property type="entry name" value="Aspartate Aminotransferase, domain 1"/>
    <property type="match status" value="1"/>
</dbReference>
<dbReference type="UniPathway" id="UPA00068">
    <property type="reaction ID" value="UER00109"/>
</dbReference>
<keyword evidence="5" id="KW-0055">Arginine biosynthesis</keyword>
<sequence>MSLQPLMNTYNRLSVAFDYGKGVWIYDTDGHRYLDALSGIAVTGLGHAHPAVTRAIADQAGRLIHCSNLYTIPLQEQLAEKLTSISGMDNAFFCNSGAEANEAAIKLARRYGHQKGIEVPTIIVMENSFHGRTLATLSATGNRSAQAGFEPLVAGFVRVPYDDIEAVRQIAAKNTNIAAILVEPVQGEGGVHIPADNYLNQLRDICDENQWLLMLDEVQTGNGRTGRYFAYQHNDILPDVVTTAKGLANGVPIGACLARGEAAKLFTPGTHGTTYGGNPLACAAALAVIDTISADNLCQHADVLGHYIVEQFRAKLGDAPYIREIRGKGLMIGIELTEAGSELAVLAKVKGVLLNVTGGGRVVRMLPPLIMSQNEADLMINTVSQLIRVYAGDERTE</sequence>
<dbReference type="InterPro" id="IPR004636">
    <property type="entry name" value="AcOrn/SuccOrn_fam"/>
</dbReference>
<dbReference type="InterPro" id="IPR015421">
    <property type="entry name" value="PyrdxlP-dep_Trfase_major"/>
</dbReference>
<accession>A0A081FXE4</accession>
<evidence type="ECO:0000313" key="7">
    <source>
        <dbReference type="Proteomes" id="UP000028252"/>
    </source>
</evidence>
<comment type="subunit">
    <text evidence="5">Homodimer.</text>
</comment>
<dbReference type="FunFam" id="3.40.640.10:FF:000004">
    <property type="entry name" value="Acetylornithine aminotransferase"/>
    <property type="match status" value="1"/>
</dbReference>
<comment type="subcellular location">
    <subcellularLocation>
        <location evidence="5">Cytoplasm</location>
    </subcellularLocation>
</comment>
<evidence type="ECO:0000256" key="2">
    <source>
        <dbReference type="ARBA" id="ARBA00022605"/>
    </source>
</evidence>
<keyword evidence="7" id="KW-1185">Reference proteome</keyword>
<dbReference type="EMBL" id="JMQN01000040">
    <property type="protein sequence ID" value="KEA63199.1"/>
    <property type="molecule type" value="Genomic_DNA"/>
</dbReference>
<dbReference type="eggNOG" id="COG4992">
    <property type="taxonomic scope" value="Bacteria"/>
</dbReference>
<evidence type="ECO:0000256" key="4">
    <source>
        <dbReference type="ARBA" id="ARBA00022898"/>
    </source>
</evidence>
<proteinExistence type="inferred from homology"/>
<feature type="binding site" evidence="5">
    <location>
        <position position="129"/>
    </location>
    <ligand>
        <name>pyridoxal 5'-phosphate</name>
        <dbReference type="ChEBI" id="CHEBI:597326"/>
    </ligand>
</feature>
<comment type="similarity">
    <text evidence="5">Belongs to the class-III pyridoxal-phosphate-dependent aminotransferase family. ArgD subfamily.</text>
</comment>
<gene>
    <name evidence="5" type="primary">argD</name>
    <name evidence="6" type="ORF">ADIMK_2723</name>
</gene>
<evidence type="ECO:0000313" key="6">
    <source>
        <dbReference type="EMBL" id="KEA63199.1"/>
    </source>
</evidence>
<dbReference type="Pfam" id="PF00202">
    <property type="entry name" value="Aminotran_3"/>
    <property type="match status" value="1"/>
</dbReference>
<feature type="binding site" evidence="5">
    <location>
        <position position="132"/>
    </location>
    <ligand>
        <name>N(2)-acetyl-L-ornithine</name>
        <dbReference type="ChEBI" id="CHEBI:57805"/>
    </ligand>
</feature>
<dbReference type="PANTHER" id="PTHR11986">
    <property type="entry name" value="AMINOTRANSFERASE CLASS III"/>
    <property type="match status" value="1"/>
</dbReference>
<comment type="miscellaneous">
    <text evidence="5">May also have succinyldiaminopimelate aminotransferase activity, thus carrying out the corresponding step in lysine biosynthesis.</text>
</comment>
<evidence type="ECO:0000256" key="5">
    <source>
        <dbReference type="HAMAP-Rule" id="MF_01107"/>
    </source>
</evidence>
<protein>
    <recommendedName>
        <fullName evidence="5">Acetylornithine aminotransferase</fullName>
        <shortName evidence="5">ACOAT</shortName>
        <ecNumber evidence="5">2.6.1.11</ecNumber>
    </recommendedName>
</protein>
<dbReference type="GO" id="GO:0042802">
    <property type="term" value="F:identical protein binding"/>
    <property type="evidence" value="ECO:0007669"/>
    <property type="project" value="TreeGrafter"/>
</dbReference>
<feature type="binding site" evidence="5">
    <location>
        <position position="274"/>
    </location>
    <ligand>
        <name>pyridoxal 5'-phosphate</name>
        <dbReference type="ChEBI" id="CHEBI:597326"/>
    </ligand>
</feature>
<comment type="caution">
    <text evidence="6">The sequence shown here is derived from an EMBL/GenBank/DDBJ whole genome shotgun (WGS) entry which is preliminary data.</text>
</comment>
<feature type="binding site" evidence="5">
    <location>
        <position position="273"/>
    </location>
    <ligand>
        <name>N(2)-acetyl-L-ornithine</name>
        <dbReference type="ChEBI" id="CHEBI:57805"/>
    </ligand>
</feature>
<keyword evidence="5" id="KW-0963">Cytoplasm</keyword>
<dbReference type="HAMAP" id="MF_01107">
    <property type="entry name" value="ArgD_aminotrans_3"/>
    <property type="match status" value="1"/>
</dbReference>
<reference evidence="6 7" key="1">
    <citation type="submission" date="2014-04" db="EMBL/GenBank/DDBJ databases">
        <title>Marinobacterium kochiensis sp. nov., isolated from sediment sample collected from Kochi backwaters in Kerala, India.</title>
        <authorList>
            <person name="Singh A."/>
            <person name="Pinnaka A.K."/>
        </authorList>
    </citation>
    <scope>NUCLEOTIDE SEQUENCE [LARGE SCALE GENOMIC DNA]</scope>
    <source>
        <strain evidence="6 7">AK27</strain>
    </source>
</reference>
<dbReference type="PIRSF" id="PIRSF000521">
    <property type="entry name" value="Transaminase_4ab_Lys_Orn"/>
    <property type="match status" value="1"/>
</dbReference>
<dbReference type="RefSeq" id="WP_036189136.1">
    <property type="nucleotide sequence ID" value="NZ_JMQN01000040.1"/>
</dbReference>
<dbReference type="NCBIfam" id="TIGR00707">
    <property type="entry name" value="argD"/>
    <property type="match status" value="1"/>
</dbReference>
<dbReference type="InterPro" id="IPR015422">
    <property type="entry name" value="PyrdxlP-dep_Trfase_small"/>
</dbReference>
<dbReference type="InterPro" id="IPR050103">
    <property type="entry name" value="Class-III_PLP-dep_AT"/>
</dbReference>
<dbReference type="PANTHER" id="PTHR11986:SF79">
    <property type="entry name" value="ACETYLORNITHINE AMINOTRANSFERASE, MITOCHONDRIAL"/>
    <property type="match status" value="1"/>
</dbReference>
<keyword evidence="4 5" id="KW-0663">Pyridoxal phosphate</keyword>
<dbReference type="Gene3D" id="3.40.640.10">
    <property type="entry name" value="Type I PLP-dependent aspartate aminotransferase-like (Major domain)"/>
    <property type="match status" value="1"/>
</dbReference>
<organism evidence="6 7">
    <name type="scientific">Marinobacterium lacunae</name>
    <dbReference type="NCBI Taxonomy" id="1232683"/>
    <lineage>
        <taxon>Bacteria</taxon>
        <taxon>Pseudomonadati</taxon>
        <taxon>Pseudomonadota</taxon>
        <taxon>Gammaproteobacteria</taxon>
        <taxon>Oceanospirillales</taxon>
        <taxon>Oceanospirillaceae</taxon>
        <taxon>Marinobacterium</taxon>
    </lineage>
</organism>
<dbReference type="InterPro" id="IPR005814">
    <property type="entry name" value="Aminotrans_3"/>
</dbReference>
<dbReference type="SUPFAM" id="SSF53383">
    <property type="entry name" value="PLP-dependent transferases"/>
    <property type="match status" value="1"/>
</dbReference>
<feature type="binding site" evidence="5">
    <location>
        <begin position="97"/>
        <end position="98"/>
    </location>
    <ligand>
        <name>pyridoxal 5'-phosphate</name>
        <dbReference type="ChEBI" id="CHEBI:597326"/>
    </ligand>
</feature>
<dbReference type="OrthoDB" id="9801052at2"/>
<name>A0A081FXE4_9GAMM</name>
<feature type="binding site" evidence="5">
    <location>
        <begin position="216"/>
        <end position="219"/>
    </location>
    <ligand>
        <name>pyridoxal 5'-phosphate</name>
        <dbReference type="ChEBI" id="CHEBI:597326"/>
    </ligand>
</feature>
<keyword evidence="3 5" id="KW-0808">Transferase</keyword>
<comment type="pathway">
    <text evidence="5">Amino-acid biosynthesis; L-arginine biosynthesis; N(2)-acetyl-L-ornithine from L-glutamate: step 4/4.</text>
</comment>
<dbReference type="EC" id="2.6.1.11" evidence="5"/>
<keyword evidence="1 5" id="KW-0032">Aminotransferase</keyword>
<comment type="cofactor">
    <cofactor evidence="5">
        <name>pyridoxal 5'-phosphate</name>
        <dbReference type="ChEBI" id="CHEBI:597326"/>
    </cofactor>
    <text evidence="5">Binds 1 pyridoxal phosphate per subunit.</text>
</comment>
<dbReference type="CDD" id="cd00610">
    <property type="entry name" value="OAT_like"/>
    <property type="match status" value="1"/>
</dbReference>
<dbReference type="GO" id="GO:0006526">
    <property type="term" value="P:L-arginine biosynthetic process"/>
    <property type="evidence" value="ECO:0007669"/>
    <property type="project" value="UniProtKB-UniRule"/>
</dbReference>
<dbReference type="PROSITE" id="PS00600">
    <property type="entry name" value="AA_TRANSFER_CLASS_3"/>
    <property type="match status" value="1"/>
</dbReference>
<dbReference type="NCBIfam" id="NF002325">
    <property type="entry name" value="PRK01278.1"/>
    <property type="match status" value="1"/>
</dbReference>